<dbReference type="Pfam" id="PF06742">
    <property type="entry name" value="DUF1214"/>
    <property type="match status" value="1"/>
</dbReference>
<organism evidence="5 6">
    <name type="scientific">Nocardioides ginsengisegetis</name>
    <dbReference type="NCBI Taxonomy" id="661491"/>
    <lineage>
        <taxon>Bacteria</taxon>
        <taxon>Bacillati</taxon>
        <taxon>Actinomycetota</taxon>
        <taxon>Actinomycetes</taxon>
        <taxon>Propionibacteriales</taxon>
        <taxon>Nocardioidaceae</taxon>
        <taxon>Nocardioides</taxon>
    </lineage>
</organism>
<keyword evidence="2" id="KW-0732">Signal</keyword>
<evidence type="ECO:0000259" key="3">
    <source>
        <dbReference type="Pfam" id="PF06742"/>
    </source>
</evidence>
<dbReference type="EMBL" id="JACGXA010000001">
    <property type="protein sequence ID" value="MBA8802550.1"/>
    <property type="molecule type" value="Genomic_DNA"/>
</dbReference>
<evidence type="ECO:0008006" key="7">
    <source>
        <dbReference type="Google" id="ProtNLM"/>
    </source>
</evidence>
<sequence>MTSADRRPRHVRTRLGAALVVLTGSLASTLASAVVAGQPGAVAAGATRPDLLPDCVYGASAPGLSGLEPRVQRDAWAYADRLAGTSSAERLAAARTFAAAEAGYVYGLPLVDLHDTVRQFRFRNTLVSVASLSTPETRSVVSPNVDTAYTVGWLSLTQGPLVIDVPDTDGRFYTFQFMDAWTNSFTYVGSGATGTKAGSYLFVPPGWSGDVPEGVHLVHSPTNTMWLLGRTLVDDTADMERVKPLLEKYTATPLEAWRQGARGKSVVFDNPPPRPPKPATPQGTDFVAALNQETTIDPPPSSQRCVLEALGPAGVEQPDTTPGAVLAADSANAVGNPPGSDEDTPQNRAIGAGTRAAVRLIAGAADRYRATTSAGNRGWSVMTDPWIGDFGRQYLGRAVIATDLLGANVPRIATYPTSYSDGRGRALTGEHRYTITFPQGHLPPVRAFWSLTMYRQDNFLYDNEIDRYSVGDRDRGLRRNADGSLTIFVQHAEPRGAKARANWLPAPAGAFHLILRLYLPEKAALDGTYRIPPFVRAD</sequence>
<dbReference type="PANTHER" id="PTHR36509:SF2">
    <property type="entry name" value="BLL3101 PROTEIN"/>
    <property type="match status" value="1"/>
</dbReference>
<dbReference type="Gene3D" id="2.60.40.1610">
    <property type="entry name" value="Domain of unknown function DUF1254"/>
    <property type="match status" value="1"/>
</dbReference>
<reference evidence="5 6" key="1">
    <citation type="submission" date="2020-07" db="EMBL/GenBank/DDBJ databases">
        <title>Sequencing the genomes of 1000 actinobacteria strains.</title>
        <authorList>
            <person name="Klenk H.-P."/>
        </authorList>
    </citation>
    <scope>NUCLEOTIDE SEQUENCE [LARGE SCALE GENOMIC DNA]</scope>
    <source>
        <strain evidence="5 6">DSM 21349</strain>
    </source>
</reference>
<evidence type="ECO:0000256" key="1">
    <source>
        <dbReference type="SAM" id="MobiDB-lite"/>
    </source>
</evidence>
<dbReference type="Proteomes" id="UP000580910">
    <property type="component" value="Unassembled WGS sequence"/>
</dbReference>
<gene>
    <name evidence="5" type="ORF">FB382_000841</name>
</gene>
<keyword evidence="6" id="KW-1185">Reference proteome</keyword>
<feature type="domain" description="DUF1214" evidence="3">
    <location>
        <begin position="413"/>
        <end position="522"/>
    </location>
</feature>
<dbReference type="Pfam" id="PF06863">
    <property type="entry name" value="DUF1254"/>
    <property type="match status" value="1"/>
</dbReference>
<dbReference type="PANTHER" id="PTHR36509">
    <property type="entry name" value="BLL3101 PROTEIN"/>
    <property type="match status" value="1"/>
</dbReference>
<dbReference type="SUPFAM" id="SSF160935">
    <property type="entry name" value="VPA0735-like"/>
    <property type="match status" value="1"/>
</dbReference>
<evidence type="ECO:0000259" key="4">
    <source>
        <dbReference type="Pfam" id="PF06863"/>
    </source>
</evidence>
<dbReference type="InterPro" id="IPR037050">
    <property type="entry name" value="DUF1254_sf"/>
</dbReference>
<feature type="compositionally biased region" description="Pro residues" evidence="1">
    <location>
        <begin position="270"/>
        <end position="279"/>
    </location>
</feature>
<feature type="region of interest" description="Disordered" evidence="1">
    <location>
        <begin position="329"/>
        <end position="348"/>
    </location>
</feature>
<feature type="signal peptide" evidence="2">
    <location>
        <begin position="1"/>
        <end position="33"/>
    </location>
</feature>
<dbReference type="AlphaFoldDB" id="A0A7W3IXP9"/>
<proteinExistence type="predicted"/>
<feature type="region of interest" description="Disordered" evidence="1">
    <location>
        <begin position="262"/>
        <end position="284"/>
    </location>
</feature>
<comment type="caution">
    <text evidence="5">The sequence shown here is derived from an EMBL/GenBank/DDBJ whole genome shotgun (WGS) entry which is preliminary data.</text>
</comment>
<dbReference type="InterPro" id="IPR037049">
    <property type="entry name" value="DUF1214_C_sf"/>
</dbReference>
<dbReference type="InterPro" id="IPR010621">
    <property type="entry name" value="DUF1214"/>
</dbReference>
<feature type="chain" id="PRO_5031256880" description="DUF1254 domain-containing protein" evidence="2">
    <location>
        <begin position="34"/>
        <end position="538"/>
    </location>
</feature>
<dbReference type="RefSeq" id="WP_182537066.1">
    <property type="nucleotide sequence ID" value="NZ_JACGXA010000001.1"/>
</dbReference>
<name>A0A7W3IXP9_9ACTN</name>
<dbReference type="InterPro" id="IPR010679">
    <property type="entry name" value="DUF1254"/>
</dbReference>
<evidence type="ECO:0000313" key="5">
    <source>
        <dbReference type="EMBL" id="MBA8802550.1"/>
    </source>
</evidence>
<evidence type="ECO:0000313" key="6">
    <source>
        <dbReference type="Proteomes" id="UP000580910"/>
    </source>
</evidence>
<dbReference type="Gene3D" id="2.60.120.600">
    <property type="entry name" value="Domain of unknown function DUF1214, C-terminal domain"/>
    <property type="match status" value="1"/>
</dbReference>
<evidence type="ECO:0000256" key="2">
    <source>
        <dbReference type="SAM" id="SignalP"/>
    </source>
</evidence>
<protein>
    <recommendedName>
        <fullName evidence="7">DUF1254 domain-containing protein</fullName>
    </recommendedName>
</protein>
<feature type="domain" description="DUF1254" evidence="4">
    <location>
        <begin position="124"/>
        <end position="253"/>
    </location>
</feature>
<accession>A0A7W3IXP9</accession>